<evidence type="ECO:0000313" key="4">
    <source>
        <dbReference type="Proteomes" id="UP000287865"/>
    </source>
</evidence>
<proteinExistence type="predicted"/>
<reference evidence="2 4" key="1">
    <citation type="journal article" date="2018" name="Front. Microbiol.">
        <title>Genome-Based Analysis Reveals the Taxonomy and Diversity of the Family Idiomarinaceae.</title>
        <authorList>
            <person name="Liu Y."/>
            <person name="Lai Q."/>
            <person name="Shao Z."/>
        </authorList>
    </citation>
    <scope>NUCLEOTIDE SEQUENCE [LARGE SCALE GENOMIC DNA]</scope>
    <source>
        <strain evidence="2 4">CF12-14</strain>
    </source>
</reference>
<gene>
    <name evidence="1" type="ORF">B0I24_105206</name>
    <name evidence="2" type="ORF">CWE07_06730</name>
</gene>
<evidence type="ECO:0008006" key="5">
    <source>
        <dbReference type="Google" id="ProtNLM"/>
    </source>
</evidence>
<dbReference type="Proteomes" id="UP000287865">
    <property type="component" value="Unassembled WGS sequence"/>
</dbReference>
<dbReference type="RefSeq" id="WP_111569287.1">
    <property type="nucleotide sequence ID" value="NZ_PIPK01000005.1"/>
</dbReference>
<evidence type="ECO:0000313" key="3">
    <source>
        <dbReference type="Proteomes" id="UP000249203"/>
    </source>
</evidence>
<keyword evidence="4" id="KW-1185">Reference proteome</keyword>
<accession>A0A327WZ58</accession>
<dbReference type="OrthoDB" id="6996126at2"/>
<dbReference type="Proteomes" id="UP000249203">
    <property type="component" value="Unassembled WGS sequence"/>
</dbReference>
<dbReference type="EMBL" id="QLMD01000005">
    <property type="protein sequence ID" value="RAJ98453.1"/>
    <property type="molecule type" value="Genomic_DNA"/>
</dbReference>
<comment type="caution">
    <text evidence="1">The sequence shown here is derived from an EMBL/GenBank/DDBJ whole genome shotgun (WGS) entry which is preliminary data.</text>
</comment>
<reference evidence="1 3" key="2">
    <citation type="submission" date="2018-06" db="EMBL/GenBank/DDBJ databases">
        <title>Genomic Encyclopedia of Type Strains, Phase III (KMG-III): the genomes of soil and plant-associated and newly described type strains.</title>
        <authorList>
            <person name="Whitman W."/>
        </authorList>
    </citation>
    <scope>NUCLEOTIDE SEQUENCE [LARGE SCALE GENOMIC DNA]</scope>
    <source>
        <strain evidence="1 3">CGMCC 1.15366</strain>
    </source>
</reference>
<name>A0A327WZ58_9GAMM</name>
<sequence>MRKTDKKRDNDIIRALTEVCEQAKNEHLGFAWLTHEANHQKLVATLQVTLVFDEYISDAQLLAGLQALVPRVQQALAPIIGATLPARQIHGRREHALH</sequence>
<evidence type="ECO:0000313" key="2">
    <source>
        <dbReference type="EMBL" id="RUO24734.1"/>
    </source>
</evidence>
<dbReference type="EMBL" id="PIPK01000005">
    <property type="protein sequence ID" value="RUO24734.1"/>
    <property type="molecule type" value="Genomic_DNA"/>
</dbReference>
<protein>
    <recommendedName>
        <fullName evidence="5">Fis family transcriptional regulator</fullName>
    </recommendedName>
</protein>
<organism evidence="1 3">
    <name type="scientific">Aliidiomarina maris</name>
    <dbReference type="NCBI Taxonomy" id="531312"/>
    <lineage>
        <taxon>Bacteria</taxon>
        <taxon>Pseudomonadati</taxon>
        <taxon>Pseudomonadota</taxon>
        <taxon>Gammaproteobacteria</taxon>
        <taxon>Alteromonadales</taxon>
        <taxon>Idiomarinaceae</taxon>
        <taxon>Aliidiomarina</taxon>
    </lineage>
</organism>
<dbReference type="AlphaFoldDB" id="A0A327WZ58"/>
<evidence type="ECO:0000313" key="1">
    <source>
        <dbReference type="EMBL" id="RAJ98453.1"/>
    </source>
</evidence>